<accession>A0A378WT96</accession>
<feature type="compositionally biased region" description="Low complexity" evidence="1">
    <location>
        <begin position="33"/>
        <end position="48"/>
    </location>
</feature>
<evidence type="ECO:0000256" key="2">
    <source>
        <dbReference type="SAM" id="Phobius"/>
    </source>
</evidence>
<keyword evidence="2" id="KW-1133">Transmembrane helix</keyword>
<evidence type="ECO:0000313" key="5">
    <source>
        <dbReference type="EMBL" id="SUA44112.1"/>
    </source>
</evidence>
<dbReference type="InterPro" id="IPR025645">
    <property type="entry name" value="DUF4349"/>
</dbReference>
<protein>
    <recommendedName>
        <fullName evidence="4">DUF4349 domain-containing protein</fullName>
    </recommendedName>
</protein>
<keyword evidence="2" id="KW-0812">Transmembrane</keyword>
<keyword evidence="2" id="KW-0472">Membrane</keyword>
<dbReference type="OrthoDB" id="8607086at2"/>
<feature type="transmembrane region" description="Helical" evidence="2">
    <location>
        <begin position="280"/>
        <end position="305"/>
    </location>
</feature>
<organism evidence="5 6">
    <name type="scientific">Neisseria zoodegmatis</name>
    <dbReference type="NCBI Taxonomy" id="326523"/>
    <lineage>
        <taxon>Bacteria</taxon>
        <taxon>Pseudomonadati</taxon>
        <taxon>Pseudomonadota</taxon>
        <taxon>Betaproteobacteria</taxon>
        <taxon>Neisseriales</taxon>
        <taxon>Neisseriaceae</taxon>
        <taxon>Neisseria</taxon>
    </lineage>
</organism>
<keyword evidence="3" id="KW-0732">Signal</keyword>
<sequence>MKVSIMNTRRIAYISLLSSLLLTACGDNGSRNASEAEAPAPAAAVAEQSSDKQAAKLTPSAVVDQKIEGRQLAVTADIDFQTADTRKTAADIETLTAKHGGFVATNTINADIRSTDSFPQTDGTLLEISRYTYRADLVVRIPTDHASEFLRDLQAHITFLNNQHFSAEDVSLDLRRQALEALRQQQLADQLADVKQSEEPSDKKDSAQVTRWQFDAKAQQEYAELEKAYWQDKVDFATIQLHFNQPETVIRRSRPNPEALAKQSEPPFFAQILPMLEKGWYLFQYILLITIAAWPLWLLIALVWFGRRFWRQHIAGKENNDNNNQD</sequence>
<name>A0A378WT96_9NEIS</name>
<dbReference type="Pfam" id="PF14257">
    <property type="entry name" value="DUF4349"/>
    <property type="match status" value="1"/>
</dbReference>
<evidence type="ECO:0000313" key="6">
    <source>
        <dbReference type="Proteomes" id="UP000254055"/>
    </source>
</evidence>
<evidence type="ECO:0000256" key="1">
    <source>
        <dbReference type="SAM" id="MobiDB-lite"/>
    </source>
</evidence>
<evidence type="ECO:0000256" key="3">
    <source>
        <dbReference type="SAM" id="SignalP"/>
    </source>
</evidence>
<dbReference type="Proteomes" id="UP000254055">
    <property type="component" value="Unassembled WGS sequence"/>
</dbReference>
<gene>
    <name evidence="5" type="ORF">NCTC12229_01596</name>
</gene>
<dbReference type="EMBL" id="UGRS01000002">
    <property type="protein sequence ID" value="SUA44112.1"/>
    <property type="molecule type" value="Genomic_DNA"/>
</dbReference>
<feature type="chain" id="PRO_5016920299" description="DUF4349 domain-containing protein" evidence="3">
    <location>
        <begin position="25"/>
        <end position="326"/>
    </location>
</feature>
<reference evidence="5 6" key="1">
    <citation type="submission" date="2018-06" db="EMBL/GenBank/DDBJ databases">
        <authorList>
            <consortium name="Pathogen Informatics"/>
            <person name="Doyle S."/>
        </authorList>
    </citation>
    <scope>NUCLEOTIDE SEQUENCE [LARGE SCALE GENOMIC DNA]</scope>
    <source>
        <strain evidence="5 6">NCTC12229</strain>
    </source>
</reference>
<feature type="domain" description="DUF4349" evidence="4">
    <location>
        <begin position="70"/>
        <end position="306"/>
    </location>
</feature>
<dbReference type="PROSITE" id="PS51257">
    <property type="entry name" value="PROKAR_LIPOPROTEIN"/>
    <property type="match status" value="1"/>
</dbReference>
<feature type="region of interest" description="Disordered" evidence="1">
    <location>
        <begin position="30"/>
        <end position="51"/>
    </location>
</feature>
<evidence type="ECO:0000259" key="4">
    <source>
        <dbReference type="Pfam" id="PF14257"/>
    </source>
</evidence>
<dbReference type="AlphaFoldDB" id="A0A378WT96"/>
<proteinExistence type="predicted"/>
<feature type="signal peptide" evidence="3">
    <location>
        <begin position="1"/>
        <end position="24"/>
    </location>
</feature>